<dbReference type="Gene3D" id="3.40.50.150">
    <property type="entry name" value="Vaccinia Virus protein VP39"/>
    <property type="match status" value="1"/>
</dbReference>
<dbReference type="InterPro" id="IPR029063">
    <property type="entry name" value="SAM-dependent_MTases_sf"/>
</dbReference>
<dbReference type="SUPFAM" id="SSF53335">
    <property type="entry name" value="S-adenosyl-L-methionine-dependent methyltransferases"/>
    <property type="match status" value="1"/>
</dbReference>
<keyword evidence="2" id="KW-0808">Transferase</keyword>
<dbReference type="EMBL" id="BJYF01000031">
    <property type="protein sequence ID" value="GEN61254.1"/>
    <property type="molecule type" value="Genomic_DNA"/>
</dbReference>
<keyword evidence="2" id="KW-0489">Methyltransferase</keyword>
<evidence type="ECO:0000313" key="2">
    <source>
        <dbReference type="EMBL" id="GEN61254.1"/>
    </source>
</evidence>
<proteinExistence type="predicted"/>
<dbReference type="OrthoDB" id="9787738at2"/>
<dbReference type="GO" id="GO:0008757">
    <property type="term" value="F:S-adenosylmethionine-dependent methyltransferase activity"/>
    <property type="evidence" value="ECO:0007669"/>
    <property type="project" value="InterPro"/>
</dbReference>
<evidence type="ECO:0000259" key="1">
    <source>
        <dbReference type="Pfam" id="PF08241"/>
    </source>
</evidence>
<dbReference type="Proteomes" id="UP000321635">
    <property type="component" value="Unassembled WGS sequence"/>
</dbReference>
<reference evidence="2 3" key="1">
    <citation type="submission" date="2019-07" db="EMBL/GenBank/DDBJ databases">
        <title>Whole genome shotgun sequence of Acetobacter nitrogenifigens NBRC 105050.</title>
        <authorList>
            <person name="Hosoyama A."/>
            <person name="Uohara A."/>
            <person name="Ohji S."/>
            <person name="Ichikawa N."/>
        </authorList>
    </citation>
    <scope>NUCLEOTIDE SEQUENCE [LARGE SCALE GENOMIC DNA]</scope>
    <source>
        <strain evidence="2 3">NBRC 105050</strain>
    </source>
</reference>
<protein>
    <submittedName>
        <fullName evidence="2">S-adenosyl-L-methionine (SAM)-dependent methyltransferase PhcB</fullName>
    </submittedName>
</protein>
<dbReference type="GO" id="GO:0032259">
    <property type="term" value="P:methylation"/>
    <property type="evidence" value="ECO:0007669"/>
    <property type="project" value="UniProtKB-KW"/>
</dbReference>
<sequence length="251" mass="27568">MTKSYAAQHYGARAQDYVASTVHSQGGDLDAVEQAAQGKQWRRVLDLGCGGGHVAYRLAAHVAEVTACDVTDQMLRAVDAEAIRRSLANIRTIQAPAERLPFEDGVFDAVFCRFTTHHWNDAAAGLREARRVLARNGAAMFIDVTAPAVAVADSWLQTLELLRDVSHVRDYSVVEWRKLLDDAGFALKDVSTDRLRMEFGSWVARTQTPPERIAAIRSLQEAAPEEVVRLLGIESDGSFTLDVSVFSVEAV</sequence>
<comment type="caution">
    <text evidence="2">The sequence shown here is derived from an EMBL/GenBank/DDBJ whole genome shotgun (WGS) entry which is preliminary data.</text>
</comment>
<dbReference type="PANTHER" id="PTHR43591">
    <property type="entry name" value="METHYLTRANSFERASE"/>
    <property type="match status" value="1"/>
</dbReference>
<dbReference type="STRING" id="1120919.GCA_000429165_03289"/>
<name>A0A511XE68_9PROT</name>
<gene>
    <name evidence="2" type="ORF">ANI02nite_31380</name>
</gene>
<dbReference type="RefSeq" id="WP_026398790.1">
    <property type="nucleotide sequence ID" value="NZ_AUBI01000018.1"/>
</dbReference>
<evidence type="ECO:0000313" key="3">
    <source>
        <dbReference type="Proteomes" id="UP000321635"/>
    </source>
</evidence>
<dbReference type="InterPro" id="IPR013216">
    <property type="entry name" value="Methyltransf_11"/>
</dbReference>
<organism evidence="2 3">
    <name type="scientific">Acetobacter nitrogenifigens DSM 23921 = NBRC 105050</name>
    <dbReference type="NCBI Taxonomy" id="1120919"/>
    <lineage>
        <taxon>Bacteria</taxon>
        <taxon>Pseudomonadati</taxon>
        <taxon>Pseudomonadota</taxon>
        <taxon>Alphaproteobacteria</taxon>
        <taxon>Acetobacterales</taxon>
        <taxon>Acetobacteraceae</taxon>
        <taxon>Acetobacter</taxon>
    </lineage>
</organism>
<feature type="domain" description="Methyltransferase type 11" evidence="1">
    <location>
        <begin position="45"/>
        <end position="140"/>
    </location>
</feature>
<dbReference type="CDD" id="cd02440">
    <property type="entry name" value="AdoMet_MTases"/>
    <property type="match status" value="1"/>
</dbReference>
<dbReference type="Pfam" id="PF08241">
    <property type="entry name" value="Methyltransf_11"/>
    <property type="match status" value="1"/>
</dbReference>
<accession>A0A511XE68</accession>
<keyword evidence="3" id="KW-1185">Reference proteome</keyword>
<dbReference type="AlphaFoldDB" id="A0A511XE68"/>